<keyword evidence="2" id="KW-1185">Reference proteome</keyword>
<accession>A0ABP1CT41</accession>
<proteinExistence type="predicted"/>
<organism evidence="1 2">
    <name type="scientific">Somion occarium</name>
    <dbReference type="NCBI Taxonomy" id="3059160"/>
    <lineage>
        <taxon>Eukaryota</taxon>
        <taxon>Fungi</taxon>
        <taxon>Dikarya</taxon>
        <taxon>Basidiomycota</taxon>
        <taxon>Agaricomycotina</taxon>
        <taxon>Agaricomycetes</taxon>
        <taxon>Polyporales</taxon>
        <taxon>Cerrenaceae</taxon>
        <taxon>Somion</taxon>
    </lineage>
</organism>
<protein>
    <submittedName>
        <fullName evidence="1">Uncharacterized protein</fullName>
    </submittedName>
</protein>
<dbReference type="EMBL" id="OZ037954">
    <property type="protein sequence ID" value="CAL1698846.1"/>
    <property type="molecule type" value="Genomic_DNA"/>
</dbReference>
<evidence type="ECO:0000313" key="1">
    <source>
        <dbReference type="EMBL" id="CAL1698846.1"/>
    </source>
</evidence>
<reference evidence="2" key="1">
    <citation type="submission" date="2024-04" db="EMBL/GenBank/DDBJ databases">
        <authorList>
            <person name="Shaw F."/>
            <person name="Minotto A."/>
        </authorList>
    </citation>
    <scope>NUCLEOTIDE SEQUENCE [LARGE SCALE GENOMIC DNA]</scope>
</reference>
<gene>
    <name evidence="1" type="ORF">GFSPODELE1_LOCUS2353</name>
</gene>
<sequence>MSSNSVGPSNQKEVAHRCSRCLRSIYVTTMRRHYESSKEIPRLGVTRMKRAQADVGYATSWTKCMLLRDDIYLPVKNVYDCFSNLHRKNSSTHLICT</sequence>
<evidence type="ECO:0000313" key="2">
    <source>
        <dbReference type="Proteomes" id="UP001497453"/>
    </source>
</evidence>
<name>A0ABP1CT41_9APHY</name>
<dbReference type="Proteomes" id="UP001497453">
    <property type="component" value="Chromosome 11"/>
</dbReference>